<organism evidence="1 2">
    <name type="scientific">Batillaria attramentaria</name>
    <dbReference type="NCBI Taxonomy" id="370345"/>
    <lineage>
        <taxon>Eukaryota</taxon>
        <taxon>Metazoa</taxon>
        <taxon>Spiralia</taxon>
        <taxon>Lophotrochozoa</taxon>
        <taxon>Mollusca</taxon>
        <taxon>Gastropoda</taxon>
        <taxon>Caenogastropoda</taxon>
        <taxon>Sorbeoconcha</taxon>
        <taxon>Cerithioidea</taxon>
        <taxon>Batillariidae</taxon>
        <taxon>Batillaria</taxon>
    </lineage>
</organism>
<dbReference type="Proteomes" id="UP001519460">
    <property type="component" value="Unassembled WGS sequence"/>
</dbReference>
<evidence type="ECO:0000313" key="1">
    <source>
        <dbReference type="EMBL" id="KAK7492897.1"/>
    </source>
</evidence>
<dbReference type="AlphaFoldDB" id="A0ABD0L1G4"/>
<protein>
    <submittedName>
        <fullName evidence="1">Uncharacterized protein</fullName>
    </submittedName>
</protein>
<comment type="caution">
    <text evidence="1">The sequence shown here is derived from an EMBL/GenBank/DDBJ whole genome shotgun (WGS) entry which is preliminary data.</text>
</comment>
<dbReference type="EMBL" id="JACVVK020000098">
    <property type="protein sequence ID" value="KAK7492897.1"/>
    <property type="molecule type" value="Genomic_DNA"/>
</dbReference>
<sequence>MSGKKRAGASRDVCQYFMANGRVGVGVGVGGLVRGGNKRALFDEVLVIDWGKITPSTWSTWSGTVHVSRLFSRTCVRMVFGRYRSSKSEIKVSAADISLVNSSC</sequence>
<gene>
    <name evidence="1" type="ORF">BaRGS_00015844</name>
</gene>
<name>A0ABD0L1G4_9CAEN</name>
<reference evidence="1 2" key="1">
    <citation type="journal article" date="2023" name="Sci. Data">
        <title>Genome assembly of the Korean intertidal mud-creeper Batillaria attramentaria.</title>
        <authorList>
            <person name="Patra A.K."/>
            <person name="Ho P.T."/>
            <person name="Jun S."/>
            <person name="Lee S.J."/>
            <person name="Kim Y."/>
            <person name="Won Y.J."/>
        </authorList>
    </citation>
    <scope>NUCLEOTIDE SEQUENCE [LARGE SCALE GENOMIC DNA]</scope>
    <source>
        <strain evidence="1">Wonlab-2016</strain>
    </source>
</reference>
<proteinExistence type="predicted"/>
<evidence type="ECO:0000313" key="2">
    <source>
        <dbReference type="Proteomes" id="UP001519460"/>
    </source>
</evidence>
<accession>A0ABD0L1G4</accession>
<keyword evidence="2" id="KW-1185">Reference proteome</keyword>